<feature type="transmembrane region" description="Helical" evidence="2">
    <location>
        <begin position="29"/>
        <end position="49"/>
    </location>
</feature>
<dbReference type="CDD" id="cd03392">
    <property type="entry name" value="PAP2_like_2"/>
    <property type="match status" value="1"/>
</dbReference>
<evidence type="ECO:0000313" key="5">
    <source>
        <dbReference type="Proteomes" id="UP001178507"/>
    </source>
</evidence>
<accession>A0AA36INT5</accession>
<feature type="transmembrane region" description="Helical" evidence="2">
    <location>
        <begin position="214"/>
        <end position="232"/>
    </location>
</feature>
<feature type="transmembrane region" description="Helical" evidence="2">
    <location>
        <begin position="87"/>
        <end position="110"/>
    </location>
</feature>
<organism evidence="4 5">
    <name type="scientific">Effrenium voratum</name>
    <dbReference type="NCBI Taxonomy" id="2562239"/>
    <lineage>
        <taxon>Eukaryota</taxon>
        <taxon>Sar</taxon>
        <taxon>Alveolata</taxon>
        <taxon>Dinophyceae</taxon>
        <taxon>Suessiales</taxon>
        <taxon>Symbiodiniaceae</taxon>
        <taxon>Effrenium</taxon>
    </lineage>
</organism>
<dbReference type="SUPFAM" id="SSF48317">
    <property type="entry name" value="Acid phosphatase/Vanadium-dependent haloperoxidase"/>
    <property type="match status" value="1"/>
</dbReference>
<feature type="transmembrane region" description="Helical" evidence="2">
    <location>
        <begin position="331"/>
        <end position="353"/>
    </location>
</feature>
<dbReference type="AlphaFoldDB" id="A0AA36INT5"/>
<dbReference type="Pfam" id="PF06724">
    <property type="entry name" value="DUF1206"/>
    <property type="match status" value="2"/>
</dbReference>
<evidence type="ECO:0000256" key="2">
    <source>
        <dbReference type="SAM" id="Phobius"/>
    </source>
</evidence>
<feature type="transmembrane region" description="Helical" evidence="2">
    <location>
        <begin position="461"/>
        <end position="489"/>
    </location>
</feature>
<proteinExistence type="predicted"/>
<sequence>MSSPDLLLQSSPANTPAARAASGPRGGRWWAVVVIIGCMTVFVLVAVAVSQGWTAAFDEAIVRALRSPADLADPWGPPWFEDIMFDYTVLGGYTFLVTLAVVLAVGLAAVGQGAAALFFALTLTSGTAVAQLAKAAFDRARPDLVDHLDRTMTSSFPSAHATVSMVAYLALALALLRAVERPAFRVYIVATGIALSLIVGISRVYLGVHWPSDVLAGWCLGAAWAVLCWLMADLLRQHGHWIEYLARFGYGARGVVYLVIGVLIVIGAGVGEGGSATRDAVRTLREQPFGTFILWLLVIGLAGYVAWRLVQAIFDTDDHGTSIKGLGVRAGLLASAVTYGALGQYTLSLLGVFGNAGSSGGSGGGAARWLESFVADRWVALILCLVFLAVAIAHFVKAIKRKYADHFQASEEAMAWIHPISITGLCARGGVFVILALLTFYRFLTAGGGADDPPGLSDALAFIAGLPAGPLLLTAMGLGLIAFALYSLIEARWRRINWQDA</sequence>
<comment type="caution">
    <text evidence="4">The sequence shown here is derived from an EMBL/GenBank/DDBJ whole genome shotgun (WGS) entry which is preliminary data.</text>
</comment>
<keyword evidence="2" id="KW-0472">Membrane</keyword>
<dbReference type="Pfam" id="PF01569">
    <property type="entry name" value="PAP2"/>
    <property type="match status" value="1"/>
</dbReference>
<dbReference type="PANTHER" id="PTHR14969">
    <property type="entry name" value="SPHINGOSINE-1-PHOSPHATE PHOSPHOHYDROLASE"/>
    <property type="match status" value="1"/>
</dbReference>
<dbReference type="InterPro" id="IPR036938">
    <property type="entry name" value="PAP2/HPO_sf"/>
</dbReference>
<feature type="compositionally biased region" description="Polar residues" evidence="1">
    <location>
        <begin position="1"/>
        <end position="14"/>
    </location>
</feature>
<dbReference type="EMBL" id="CAUJNA010002223">
    <property type="protein sequence ID" value="CAJ1391221.1"/>
    <property type="molecule type" value="Genomic_DNA"/>
</dbReference>
<dbReference type="Gene3D" id="1.20.144.10">
    <property type="entry name" value="Phosphatidic acid phosphatase type 2/haloperoxidase"/>
    <property type="match status" value="1"/>
</dbReference>
<evidence type="ECO:0000313" key="4">
    <source>
        <dbReference type="EMBL" id="CAJ1391221.1"/>
    </source>
</evidence>
<evidence type="ECO:0000256" key="1">
    <source>
        <dbReference type="SAM" id="MobiDB-lite"/>
    </source>
</evidence>
<feature type="transmembrane region" description="Helical" evidence="2">
    <location>
        <begin position="416"/>
        <end position="441"/>
    </location>
</feature>
<feature type="transmembrane region" description="Helical" evidence="2">
    <location>
        <begin position="244"/>
        <end position="269"/>
    </location>
</feature>
<dbReference type="SMART" id="SM00014">
    <property type="entry name" value="acidPPc"/>
    <property type="match status" value="1"/>
</dbReference>
<feature type="transmembrane region" description="Helical" evidence="2">
    <location>
        <begin position="186"/>
        <end position="208"/>
    </location>
</feature>
<feature type="transmembrane region" description="Helical" evidence="2">
    <location>
        <begin position="289"/>
        <end position="310"/>
    </location>
</feature>
<feature type="domain" description="Phosphatidic acid phosphatase type 2/haloperoxidase" evidence="3">
    <location>
        <begin position="116"/>
        <end position="229"/>
    </location>
</feature>
<name>A0AA36INT5_9DINO</name>
<dbReference type="InterPro" id="IPR000326">
    <property type="entry name" value="PAP2/HPO"/>
</dbReference>
<dbReference type="PANTHER" id="PTHR14969:SF13">
    <property type="entry name" value="AT30094P"/>
    <property type="match status" value="1"/>
</dbReference>
<keyword evidence="5" id="KW-1185">Reference proteome</keyword>
<feature type="transmembrane region" description="Helical" evidence="2">
    <location>
        <begin position="157"/>
        <end position="179"/>
    </location>
</feature>
<feature type="transmembrane region" description="Helical" evidence="2">
    <location>
        <begin position="378"/>
        <end position="396"/>
    </location>
</feature>
<reference evidence="4" key="1">
    <citation type="submission" date="2023-08" db="EMBL/GenBank/DDBJ databases">
        <authorList>
            <person name="Chen Y."/>
            <person name="Shah S."/>
            <person name="Dougan E. K."/>
            <person name="Thang M."/>
            <person name="Chan C."/>
        </authorList>
    </citation>
    <scope>NUCLEOTIDE SEQUENCE</scope>
</reference>
<keyword evidence="2" id="KW-1133">Transmembrane helix</keyword>
<evidence type="ECO:0000259" key="3">
    <source>
        <dbReference type="SMART" id="SM00014"/>
    </source>
</evidence>
<feature type="transmembrane region" description="Helical" evidence="2">
    <location>
        <begin position="117"/>
        <end position="137"/>
    </location>
</feature>
<dbReference type="InterPro" id="IPR009597">
    <property type="entry name" value="DUF1206"/>
</dbReference>
<keyword evidence="2" id="KW-0812">Transmembrane</keyword>
<feature type="region of interest" description="Disordered" evidence="1">
    <location>
        <begin position="1"/>
        <end position="24"/>
    </location>
</feature>
<dbReference type="Proteomes" id="UP001178507">
    <property type="component" value="Unassembled WGS sequence"/>
</dbReference>
<protein>
    <recommendedName>
        <fullName evidence="3">Phosphatidic acid phosphatase type 2/haloperoxidase domain-containing protein</fullName>
    </recommendedName>
</protein>
<gene>
    <name evidence="4" type="ORF">EVOR1521_LOCUS16485</name>
</gene>